<protein>
    <submittedName>
        <fullName evidence="1">Uncharacterized protein</fullName>
    </submittedName>
</protein>
<proteinExistence type="evidence at transcript level"/>
<reference evidence="1" key="1">
    <citation type="journal article" date="2008" name="BMC Genomics">
        <title>Analysis of 4,664 high-quality sequence-finished poplar full-length cDNA clones and their utility for the discovery of genes responding to insect feeding.</title>
        <authorList>
            <person name="Ralph S.G."/>
            <person name="Chun H.J."/>
            <person name="Cooper D."/>
            <person name="Kirkpatrick R."/>
            <person name="Kolosova N."/>
            <person name="Gunter L."/>
            <person name="Tuskan G.A."/>
            <person name="Douglas C.J."/>
            <person name="Holt R.A."/>
            <person name="Jones S.J."/>
            <person name="Marra M.A."/>
            <person name="Bohlmann J."/>
        </authorList>
    </citation>
    <scope>NUCLEOTIDE SEQUENCE</scope>
    <source>
        <tissue evidence="1">Young and mature leaves</tissue>
    </source>
</reference>
<sequence>MYRVLLLFGTLCVCVCVFLSKFMQSFLYIFNTKLSTKQFHNLQTILVPYKTELL</sequence>
<dbReference type="AlphaFoldDB" id="A9PH49"/>
<dbReference type="EMBL" id="EF147696">
    <property type="protein sequence ID" value="ABK95702.1"/>
    <property type="molecule type" value="mRNA"/>
</dbReference>
<organism evidence="1">
    <name type="scientific">Populus trichocarpa</name>
    <name type="common">Western balsam poplar</name>
    <name type="synonym">Populus balsamifera subsp. trichocarpa</name>
    <dbReference type="NCBI Taxonomy" id="3694"/>
    <lineage>
        <taxon>Eukaryota</taxon>
        <taxon>Viridiplantae</taxon>
        <taxon>Streptophyta</taxon>
        <taxon>Embryophyta</taxon>
        <taxon>Tracheophyta</taxon>
        <taxon>Spermatophyta</taxon>
        <taxon>Magnoliopsida</taxon>
        <taxon>eudicotyledons</taxon>
        <taxon>Gunneridae</taxon>
        <taxon>Pentapetalae</taxon>
        <taxon>rosids</taxon>
        <taxon>fabids</taxon>
        <taxon>Malpighiales</taxon>
        <taxon>Salicaceae</taxon>
        <taxon>Saliceae</taxon>
        <taxon>Populus</taxon>
    </lineage>
</organism>
<evidence type="ECO:0000313" key="1">
    <source>
        <dbReference type="EMBL" id="ABK95702.1"/>
    </source>
</evidence>
<name>A9PH49_POPTR</name>
<accession>A9PH49</accession>